<protein>
    <submittedName>
        <fullName evidence="2">Uncharacterized protein</fullName>
    </submittedName>
</protein>
<dbReference type="OrthoDB" id="6265828at2759"/>
<evidence type="ECO:0000313" key="2">
    <source>
        <dbReference type="EMBL" id="KAF7260193.1"/>
    </source>
</evidence>
<dbReference type="Proteomes" id="UP000822476">
    <property type="component" value="Unassembled WGS sequence"/>
</dbReference>
<keyword evidence="1" id="KW-0812">Transmembrane</keyword>
<name>A0A8S9Z466_9TREM</name>
<feature type="transmembrane region" description="Helical" evidence="1">
    <location>
        <begin position="79"/>
        <end position="101"/>
    </location>
</feature>
<evidence type="ECO:0000256" key="1">
    <source>
        <dbReference type="SAM" id="Phobius"/>
    </source>
</evidence>
<keyword evidence="3" id="KW-1185">Reference proteome</keyword>
<proteinExistence type="predicted"/>
<organism evidence="2 3">
    <name type="scientific">Paragonimus skrjabini miyazakii</name>
    <dbReference type="NCBI Taxonomy" id="59628"/>
    <lineage>
        <taxon>Eukaryota</taxon>
        <taxon>Metazoa</taxon>
        <taxon>Spiralia</taxon>
        <taxon>Lophotrochozoa</taxon>
        <taxon>Platyhelminthes</taxon>
        <taxon>Trematoda</taxon>
        <taxon>Digenea</taxon>
        <taxon>Plagiorchiida</taxon>
        <taxon>Troglotremata</taxon>
        <taxon>Troglotrematidae</taxon>
        <taxon>Paragonimus</taxon>
    </lineage>
</organism>
<evidence type="ECO:0000313" key="3">
    <source>
        <dbReference type="Proteomes" id="UP000822476"/>
    </source>
</evidence>
<sequence length="102" mass="11375">MSEGRGVGVLSPSSTKKSEEIYRKELEAIHTELDTTMKAVEGSLENMEKKIAAIFFLANLFQPGQKKGLVNCKELRKNIGVLLTIYCRHIYIFLMVGLVGIS</sequence>
<reference evidence="2" key="1">
    <citation type="submission" date="2019-07" db="EMBL/GenBank/DDBJ databases">
        <title>Annotation for the trematode Paragonimus miyazaki's.</title>
        <authorList>
            <person name="Choi Y.-J."/>
        </authorList>
    </citation>
    <scope>NUCLEOTIDE SEQUENCE</scope>
    <source>
        <strain evidence="2">Japan</strain>
    </source>
</reference>
<comment type="caution">
    <text evidence="2">The sequence shown here is derived from an EMBL/GenBank/DDBJ whole genome shotgun (WGS) entry which is preliminary data.</text>
</comment>
<keyword evidence="1" id="KW-0472">Membrane</keyword>
<dbReference type="EMBL" id="JTDE01000853">
    <property type="protein sequence ID" value="KAF7260193.1"/>
    <property type="molecule type" value="Genomic_DNA"/>
</dbReference>
<gene>
    <name evidence="2" type="ORF">EG68_02389</name>
</gene>
<accession>A0A8S9Z466</accession>
<keyword evidence="1" id="KW-1133">Transmembrane helix</keyword>
<dbReference type="AlphaFoldDB" id="A0A8S9Z466"/>